<dbReference type="RefSeq" id="WP_187572084.1">
    <property type="nucleotide sequence ID" value="NZ_CP060731.1"/>
</dbReference>
<dbReference type="GO" id="GO:0005524">
    <property type="term" value="F:ATP binding"/>
    <property type="evidence" value="ECO:0007669"/>
    <property type="project" value="UniProtKB-KW"/>
</dbReference>
<dbReference type="NCBIfam" id="TIGR00229">
    <property type="entry name" value="sensory_box"/>
    <property type="match status" value="2"/>
</dbReference>
<keyword evidence="6" id="KW-0808">Transferase</keyword>
<feature type="domain" description="PAS" evidence="12">
    <location>
        <begin position="17"/>
        <end position="88"/>
    </location>
</feature>
<dbReference type="Pfam" id="PF08448">
    <property type="entry name" value="PAS_4"/>
    <property type="match status" value="1"/>
</dbReference>
<keyword evidence="5" id="KW-0288">FMN</keyword>
<organism evidence="14 15">
    <name type="scientific">Pseudoxanthomonas mexicana</name>
    <dbReference type="NCBI Taxonomy" id="128785"/>
    <lineage>
        <taxon>Bacteria</taxon>
        <taxon>Pseudomonadati</taxon>
        <taxon>Pseudomonadota</taxon>
        <taxon>Gammaproteobacteria</taxon>
        <taxon>Lysobacterales</taxon>
        <taxon>Lysobacteraceae</taxon>
        <taxon>Pseudoxanthomonas</taxon>
    </lineage>
</organism>
<dbReference type="GO" id="GO:0004673">
    <property type="term" value="F:protein histidine kinase activity"/>
    <property type="evidence" value="ECO:0007669"/>
    <property type="project" value="UniProtKB-EC"/>
</dbReference>
<dbReference type="Gene3D" id="3.30.565.10">
    <property type="entry name" value="Histidine kinase-like ATPase, C-terminal domain"/>
    <property type="match status" value="1"/>
</dbReference>
<dbReference type="SUPFAM" id="SSF55785">
    <property type="entry name" value="PYP-like sensor domain (PAS domain)"/>
    <property type="match status" value="2"/>
</dbReference>
<dbReference type="InterPro" id="IPR036890">
    <property type="entry name" value="HATPase_C_sf"/>
</dbReference>
<evidence type="ECO:0000259" key="12">
    <source>
        <dbReference type="PROSITE" id="PS50112"/>
    </source>
</evidence>
<keyword evidence="3" id="KW-0597">Phosphoprotein</keyword>
<name>A0A7G9T806_PSEMX</name>
<accession>A0A7G9T806</accession>
<dbReference type="SMART" id="SM00091">
    <property type="entry name" value="PAS"/>
    <property type="match status" value="2"/>
</dbReference>
<evidence type="ECO:0000256" key="9">
    <source>
        <dbReference type="ARBA" id="ARBA00022777"/>
    </source>
</evidence>
<dbReference type="PROSITE" id="PS50113">
    <property type="entry name" value="PAC"/>
    <property type="match status" value="2"/>
</dbReference>
<dbReference type="PANTHER" id="PTHR41523:SF7">
    <property type="entry name" value="HISTIDINE KINASE"/>
    <property type="match status" value="1"/>
</dbReference>
<keyword evidence="10" id="KW-0067">ATP-binding</keyword>
<dbReference type="InterPro" id="IPR035965">
    <property type="entry name" value="PAS-like_dom_sf"/>
</dbReference>
<dbReference type="AlphaFoldDB" id="A0A7G9T806"/>
<keyword evidence="11" id="KW-0843">Virulence</keyword>
<dbReference type="InterPro" id="IPR013656">
    <property type="entry name" value="PAS_4"/>
</dbReference>
<dbReference type="Proteomes" id="UP000515838">
    <property type="component" value="Chromosome"/>
</dbReference>
<evidence type="ECO:0000256" key="10">
    <source>
        <dbReference type="ARBA" id="ARBA00022840"/>
    </source>
</evidence>
<sequence length="463" mass="51605">MDSASMAGGAHASAEQRLRLYETLLQTTPDLVYMWDLQHRFTYANAALLAMWGKTWDEAIGRNCLELGYEPWHAAMHDREIEQVIATRQPVRGDVPFNGTNGRRIYDYLLVPVIGPDGEVEAVAGTTRDVTERKQHEEARRRSEERLAAMVDATTDLVYRTNADWSEVDIVGGSLLLGRHGSLTPAWLEVLVHPDDRDLVADAIARARASQSTFSAEHRIRNEAGGWSWIASRAVPIGPIGGEVTEWFGAATDITARRQHEEHQRLLLNELNHRVKNTLAIVQSIALQTLRRADDIGLACDRFEARLHALAQAHDVLTRQQWEHAPLHDIVRTAIAPCLQGDEQRFDIHGPPMELEPQRALALSMALHELCTNAMKYGALSVAQGRVRIHWTSEPQQGRRSLVLHWQEMDGPPVVAPAHRGYGSRLIERGLRHDLGGDVALDFQPAGVHCRITAPMPDLGVAA</sequence>
<feature type="domain" description="PAC" evidence="13">
    <location>
        <begin position="91"/>
        <end position="142"/>
    </location>
</feature>
<evidence type="ECO:0000313" key="15">
    <source>
        <dbReference type="Proteomes" id="UP000515838"/>
    </source>
</evidence>
<proteinExistence type="predicted"/>
<dbReference type="InterPro" id="IPR000014">
    <property type="entry name" value="PAS"/>
</dbReference>
<keyword evidence="9" id="KW-0418">Kinase</keyword>
<evidence type="ECO:0000256" key="7">
    <source>
        <dbReference type="ARBA" id="ARBA00022737"/>
    </source>
</evidence>
<dbReference type="Gene3D" id="3.30.450.20">
    <property type="entry name" value="PAS domain"/>
    <property type="match status" value="2"/>
</dbReference>
<dbReference type="PANTHER" id="PTHR41523">
    <property type="entry name" value="TWO-COMPONENT SYSTEM SENSOR PROTEIN"/>
    <property type="match status" value="1"/>
</dbReference>
<dbReference type="CDD" id="cd00130">
    <property type="entry name" value="PAS"/>
    <property type="match status" value="2"/>
</dbReference>
<dbReference type="EC" id="2.7.13.3" evidence="2"/>
<gene>
    <name evidence="14" type="ORF">IAE60_09605</name>
</gene>
<dbReference type="GeneID" id="81471223"/>
<evidence type="ECO:0000256" key="8">
    <source>
        <dbReference type="ARBA" id="ARBA00022741"/>
    </source>
</evidence>
<evidence type="ECO:0000256" key="4">
    <source>
        <dbReference type="ARBA" id="ARBA00022630"/>
    </source>
</evidence>
<evidence type="ECO:0000256" key="1">
    <source>
        <dbReference type="ARBA" id="ARBA00000085"/>
    </source>
</evidence>
<keyword evidence="4" id="KW-0285">Flavoprotein</keyword>
<dbReference type="Pfam" id="PF08447">
    <property type="entry name" value="PAS_3"/>
    <property type="match status" value="1"/>
</dbReference>
<evidence type="ECO:0000256" key="6">
    <source>
        <dbReference type="ARBA" id="ARBA00022679"/>
    </source>
</evidence>
<keyword evidence="7" id="KW-0677">Repeat</keyword>
<evidence type="ECO:0000256" key="11">
    <source>
        <dbReference type="ARBA" id="ARBA00023026"/>
    </source>
</evidence>
<reference evidence="14 15" key="1">
    <citation type="submission" date="2020-08" db="EMBL/GenBank/DDBJ databases">
        <title>Streptomycin Non-resistant strain, P. mexicana.</title>
        <authorList>
            <person name="Ganesh-Kumar S."/>
            <person name="Zhe T."/>
            <person name="Yu Z."/>
            <person name="Min Y."/>
        </authorList>
    </citation>
    <scope>NUCLEOTIDE SEQUENCE [LARGE SCALE GENOMIC DNA]</scope>
    <source>
        <strain evidence="14 15">GTZY2</strain>
    </source>
</reference>
<evidence type="ECO:0000313" key="14">
    <source>
        <dbReference type="EMBL" id="QNN76231.1"/>
    </source>
</evidence>
<feature type="domain" description="PAC" evidence="13">
    <location>
        <begin position="214"/>
        <end position="266"/>
    </location>
</feature>
<dbReference type="Pfam" id="PF07536">
    <property type="entry name" value="HWE_HK"/>
    <property type="match status" value="1"/>
</dbReference>
<dbReference type="InterPro" id="IPR011102">
    <property type="entry name" value="Sig_transdc_His_kinase_HWE"/>
</dbReference>
<protein>
    <recommendedName>
        <fullName evidence="2">histidine kinase</fullName>
        <ecNumber evidence="2">2.7.13.3</ecNumber>
    </recommendedName>
</protein>
<keyword evidence="8" id="KW-0547">Nucleotide-binding</keyword>
<evidence type="ECO:0000259" key="13">
    <source>
        <dbReference type="PROSITE" id="PS50113"/>
    </source>
</evidence>
<evidence type="ECO:0000256" key="5">
    <source>
        <dbReference type="ARBA" id="ARBA00022643"/>
    </source>
</evidence>
<dbReference type="InterPro" id="IPR013655">
    <property type="entry name" value="PAS_fold_3"/>
</dbReference>
<dbReference type="SMART" id="SM00911">
    <property type="entry name" value="HWE_HK"/>
    <property type="match status" value="1"/>
</dbReference>
<dbReference type="PROSITE" id="PS50112">
    <property type="entry name" value="PAS"/>
    <property type="match status" value="1"/>
</dbReference>
<dbReference type="InterPro" id="IPR000700">
    <property type="entry name" value="PAS-assoc_C"/>
</dbReference>
<dbReference type="EMBL" id="CP060731">
    <property type="protein sequence ID" value="QNN76231.1"/>
    <property type="molecule type" value="Genomic_DNA"/>
</dbReference>
<evidence type="ECO:0000256" key="2">
    <source>
        <dbReference type="ARBA" id="ARBA00012438"/>
    </source>
</evidence>
<comment type="catalytic activity">
    <reaction evidence="1">
        <text>ATP + protein L-histidine = ADP + protein N-phospho-L-histidine.</text>
        <dbReference type="EC" id="2.7.13.3"/>
    </reaction>
</comment>
<evidence type="ECO:0000256" key="3">
    <source>
        <dbReference type="ARBA" id="ARBA00022553"/>
    </source>
</evidence>